<protein>
    <submittedName>
        <fullName evidence="5 6">Carbohydrate kinase PfkB domain-containing protein</fullName>
    </submittedName>
</protein>
<dbReference type="InterPro" id="IPR011611">
    <property type="entry name" value="PfkB_dom"/>
</dbReference>
<evidence type="ECO:0000256" key="1">
    <source>
        <dbReference type="ARBA" id="ARBA00022679"/>
    </source>
</evidence>
<evidence type="ECO:0000259" key="3">
    <source>
        <dbReference type="Pfam" id="PF00294"/>
    </source>
</evidence>
<dbReference type="GO" id="GO:0016301">
    <property type="term" value="F:kinase activity"/>
    <property type="evidence" value="ECO:0007669"/>
    <property type="project" value="UniProtKB-KW"/>
</dbReference>
<evidence type="ECO:0000313" key="6">
    <source>
        <dbReference type="WBParaSite" id="ACRNAN_scaffold2335.g25941.t1"/>
    </source>
</evidence>
<dbReference type="Gene3D" id="3.40.1190.20">
    <property type="match status" value="1"/>
</dbReference>
<dbReference type="SUPFAM" id="SSF53613">
    <property type="entry name" value="Ribokinase-like"/>
    <property type="match status" value="1"/>
</dbReference>
<dbReference type="PANTHER" id="PTHR10584:SF166">
    <property type="entry name" value="RIBOKINASE"/>
    <property type="match status" value="1"/>
</dbReference>
<accession>A0A914DES7</accession>
<keyword evidence="1" id="KW-0808">Transferase</keyword>
<keyword evidence="4" id="KW-1185">Reference proteome</keyword>
<dbReference type="InterPro" id="IPR029056">
    <property type="entry name" value="Ribokinase-like"/>
</dbReference>
<evidence type="ECO:0000313" key="4">
    <source>
        <dbReference type="Proteomes" id="UP000887540"/>
    </source>
</evidence>
<dbReference type="GO" id="GO:0006796">
    <property type="term" value="P:phosphate-containing compound metabolic process"/>
    <property type="evidence" value="ECO:0007669"/>
    <property type="project" value="UniProtKB-ARBA"/>
</dbReference>
<keyword evidence="2" id="KW-0418">Kinase</keyword>
<feature type="domain" description="Carbohydrate kinase PfkB" evidence="3">
    <location>
        <begin position="5"/>
        <end position="92"/>
    </location>
</feature>
<dbReference type="Pfam" id="PF00294">
    <property type="entry name" value="PfkB"/>
    <property type="match status" value="1"/>
</dbReference>
<dbReference type="WBParaSite" id="ACRNAN_scaffold2335.g25941.t1">
    <property type="protein sequence ID" value="ACRNAN_scaffold2335.g25941.t1"/>
    <property type="gene ID" value="ACRNAN_scaffold2335.g25941"/>
</dbReference>
<dbReference type="GO" id="GO:0005829">
    <property type="term" value="C:cytosol"/>
    <property type="evidence" value="ECO:0007669"/>
    <property type="project" value="TreeGrafter"/>
</dbReference>
<organism evidence="4 6">
    <name type="scientific">Acrobeloides nanus</name>
    <dbReference type="NCBI Taxonomy" id="290746"/>
    <lineage>
        <taxon>Eukaryota</taxon>
        <taxon>Metazoa</taxon>
        <taxon>Ecdysozoa</taxon>
        <taxon>Nematoda</taxon>
        <taxon>Chromadorea</taxon>
        <taxon>Rhabditida</taxon>
        <taxon>Tylenchina</taxon>
        <taxon>Cephalobomorpha</taxon>
        <taxon>Cephaloboidea</taxon>
        <taxon>Cephalobidae</taxon>
        <taxon>Acrobeloides</taxon>
    </lineage>
</organism>
<reference evidence="5 6" key="1">
    <citation type="submission" date="2022-11" db="UniProtKB">
        <authorList>
            <consortium name="WormBaseParasite"/>
        </authorList>
    </citation>
    <scope>IDENTIFICATION</scope>
</reference>
<dbReference type="WBParaSite" id="ACRNAN_scaffold212.g7687.t1">
    <property type="protein sequence ID" value="ACRNAN_scaffold212.g7687.t1"/>
    <property type="gene ID" value="ACRNAN_scaffold212.g7687"/>
</dbReference>
<dbReference type="Proteomes" id="UP000887540">
    <property type="component" value="Unplaced"/>
</dbReference>
<dbReference type="PANTHER" id="PTHR10584">
    <property type="entry name" value="SUGAR KINASE"/>
    <property type="match status" value="1"/>
</dbReference>
<proteinExistence type="predicted"/>
<name>A0A914DES7_9BILA</name>
<evidence type="ECO:0000313" key="5">
    <source>
        <dbReference type="WBParaSite" id="ACRNAN_scaffold212.g7687.t1"/>
    </source>
</evidence>
<sequence length="102" mass="10727">MLSLGPRLAIVTLGPKGAIVAVQANGKPEIHHIEAPKVEAVDTTGAGDCFCGSFAHFFNANPDGDVLEMVRKAINIAAISVQRKGTQSSYPSLDELKALKIV</sequence>
<evidence type="ECO:0000256" key="2">
    <source>
        <dbReference type="ARBA" id="ARBA00022777"/>
    </source>
</evidence>
<dbReference type="AlphaFoldDB" id="A0A914DES7"/>